<dbReference type="AlphaFoldDB" id="A0A4U5JPE9"/>
<dbReference type="Proteomes" id="UP000308707">
    <property type="component" value="Unassembled WGS sequence"/>
</dbReference>
<dbReference type="SMART" id="SM00530">
    <property type="entry name" value="HTH_XRE"/>
    <property type="match status" value="1"/>
</dbReference>
<keyword evidence="1" id="KW-0238">DNA-binding</keyword>
<dbReference type="InterPro" id="IPR050807">
    <property type="entry name" value="TransReg_Diox_bact_type"/>
</dbReference>
<dbReference type="CDD" id="cd00093">
    <property type="entry name" value="HTH_XRE"/>
    <property type="match status" value="1"/>
</dbReference>
<evidence type="ECO:0000313" key="3">
    <source>
        <dbReference type="EMBL" id="TKR30268.1"/>
    </source>
</evidence>
<dbReference type="RefSeq" id="WP_137266698.1">
    <property type="nucleotide sequence ID" value="NZ_SZUA01000002.1"/>
</dbReference>
<feature type="domain" description="HTH cro/C1-type" evidence="2">
    <location>
        <begin position="9"/>
        <end position="64"/>
    </location>
</feature>
<gene>
    <name evidence="3" type="ORF">FCE95_09020</name>
</gene>
<name>A0A4U5JPE9_9GAMM</name>
<sequence>MTTKLGEKIRELRKDKEMTLETLAVAAGMSKSYLWELENRPAPRPSAEKLDALAKILGQPVAYFLEDETSTPEEAHVDEAFFRNYKNLDAGEKVVMRKIMESFKKTP</sequence>
<dbReference type="GO" id="GO:0005829">
    <property type="term" value="C:cytosol"/>
    <property type="evidence" value="ECO:0007669"/>
    <property type="project" value="TreeGrafter"/>
</dbReference>
<dbReference type="PROSITE" id="PS50943">
    <property type="entry name" value="HTH_CROC1"/>
    <property type="match status" value="1"/>
</dbReference>
<dbReference type="InterPro" id="IPR001387">
    <property type="entry name" value="Cro/C1-type_HTH"/>
</dbReference>
<dbReference type="PANTHER" id="PTHR46797:SF1">
    <property type="entry name" value="METHYLPHOSPHONATE SYNTHASE"/>
    <property type="match status" value="1"/>
</dbReference>
<dbReference type="PANTHER" id="PTHR46797">
    <property type="entry name" value="HTH-TYPE TRANSCRIPTIONAL REGULATOR"/>
    <property type="match status" value="1"/>
</dbReference>
<reference evidence="3 4" key="1">
    <citation type="submission" date="2019-04" db="EMBL/GenBank/DDBJ databases">
        <title>Reference strain of H23.</title>
        <authorList>
            <person name="Luo X."/>
        </authorList>
    </citation>
    <scope>NUCLEOTIDE SEQUENCE [LARGE SCALE GENOMIC DNA]</scope>
    <source>
        <strain evidence="3 4">H23</strain>
    </source>
</reference>
<evidence type="ECO:0000256" key="1">
    <source>
        <dbReference type="ARBA" id="ARBA00023125"/>
    </source>
</evidence>
<dbReference type="InterPro" id="IPR010982">
    <property type="entry name" value="Lambda_DNA-bd_dom_sf"/>
</dbReference>
<proteinExistence type="predicted"/>
<protein>
    <submittedName>
        <fullName evidence="3">Helix-turn-helix transcriptional regulator</fullName>
    </submittedName>
</protein>
<dbReference type="SUPFAM" id="SSF47413">
    <property type="entry name" value="lambda repressor-like DNA-binding domains"/>
    <property type="match status" value="1"/>
</dbReference>
<dbReference type="OrthoDB" id="9813152at2"/>
<dbReference type="Pfam" id="PF13560">
    <property type="entry name" value="HTH_31"/>
    <property type="match status" value="1"/>
</dbReference>
<evidence type="ECO:0000313" key="4">
    <source>
        <dbReference type="Proteomes" id="UP000308707"/>
    </source>
</evidence>
<dbReference type="Gene3D" id="1.10.260.40">
    <property type="entry name" value="lambda repressor-like DNA-binding domains"/>
    <property type="match status" value="1"/>
</dbReference>
<dbReference type="GO" id="GO:0003677">
    <property type="term" value="F:DNA binding"/>
    <property type="evidence" value="ECO:0007669"/>
    <property type="project" value="UniProtKB-KW"/>
</dbReference>
<comment type="caution">
    <text evidence="3">The sequence shown here is derived from an EMBL/GenBank/DDBJ whole genome shotgun (WGS) entry which is preliminary data.</text>
</comment>
<dbReference type="EMBL" id="SZUA01000002">
    <property type="protein sequence ID" value="TKR30268.1"/>
    <property type="molecule type" value="Genomic_DNA"/>
</dbReference>
<organism evidence="3 4">
    <name type="scientific">Luteimonas gilva</name>
    <dbReference type="NCBI Taxonomy" id="2572684"/>
    <lineage>
        <taxon>Bacteria</taxon>
        <taxon>Pseudomonadati</taxon>
        <taxon>Pseudomonadota</taxon>
        <taxon>Gammaproteobacteria</taxon>
        <taxon>Lysobacterales</taxon>
        <taxon>Lysobacteraceae</taxon>
        <taxon>Luteimonas</taxon>
    </lineage>
</organism>
<evidence type="ECO:0000259" key="2">
    <source>
        <dbReference type="PROSITE" id="PS50943"/>
    </source>
</evidence>
<keyword evidence="4" id="KW-1185">Reference proteome</keyword>
<dbReference type="GO" id="GO:0003700">
    <property type="term" value="F:DNA-binding transcription factor activity"/>
    <property type="evidence" value="ECO:0007669"/>
    <property type="project" value="TreeGrafter"/>
</dbReference>
<accession>A0A4U5JPE9</accession>